<dbReference type="Proteomes" id="UP000033423">
    <property type="component" value="Unassembled WGS sequence"/>
</dbReference>
<dbReference type="Gene3D" id="2.120.10.30">
    <property type="entry name" value="TolB, C-terminal domain"/>
    <property type="match status" value="1"/>
</dbReference>
<comment type="caution">
    <text evidence="5">The sequence shown here is derived from an EMBL/GenBank/DDBJ whole genome shotgun (WGS) entry which is preliminary data.</text>
</comment>
<dbReference type="InterPro" id="IPR036116">
    <property type="entry name" value="FN3_sf"/>
</dbReference>
<dbReference type="PATRIC" id="fig|29290.4.peg.2915"/>
<organism evidence="5 6">
    <name type="scientific">Candidatus Magnetobacterium bavaricum</name>
    <dbReference type="NCBI Taxonomy" id="29290"/>
    <lineage>
        <taxon>Bacteria</taxon>
        <taxon>Pseudomonadati</taxon>
        <taxon>Nitrospirota</taxon>
        <taxon>Thermodesulfovibrionia</taxon>
        <taxon>Thermodesulfovibrionales</taxon>
        <taxon>Candidatus Magnetobacteriaceae</taxon>
        <taxon>Candidatus Magnetobacterium</taxon>
    </lineage>
</organism>
<name>A0A0F3GUG2_9BACT</name>
<dbReference type="SUPFAM" id="SSF63829">
    <property type="entry name" value="Calcium-dependent phosphotriesterase"/>
    <property type="match status" value="1"/>
</dbReference>
<dbReference type="InterPro" id="IPR003961">
    <property type="entry name" value="FN3_dom"/>
</dbReference>
<gene>
    <name evidence="5" type="ORF">MBAV_002189</name>
</gene>
<feature type="repeat" description="NHL" evidence="3">
    <location>
        <begin position="275"/>
        <end position="312"/>
    </location>
</feature>
<feature type="repeat" description="NHL" evidence="3">
    <location>
        <begin position="320"/>
        <end position="359"/>
    </location>
</feature>
<feature type="repeat" description="NHL" evidence="3">
    <location>
        <begin position="383"/>
        <end position="410"/>
    </location>
</feature>
<dbReference type="CDD" id="cd00063">
    <property type="entry name" value="FN3"/>
    <property type="match status" value="6"/>
</dbReference>
<feature type="domain" description="Fibronectin type-III" evidence="4">
    <location>
        <begin position="948"/>
        <end position="1040"/>
    </location>
</feature>
<dbReference type="PROSITE" id="PS51125">
    <property type="entry name" value="NHL"/>
    <property type="match status" value="3"/>
</dbReference>
<dbReference type="Gene3D" id="2.60.40.10">
    <property type="entry name" value="Immunoglobulins"/>
    <property type="match status" value="6"/>
</dbReference>
<dbReference type="Gene3D" id="2.40.10.500">
    <property type="match status" value="1"/>
</dbReference>
<feature type="domain" description="Fibronectin type-III" evidence="4">
    <location>
        <begin position="500"/>
        <end position="595"/>
    </location>
</feature>
<evidence type="ECO:0000256" key="2">
    <source>
        <dbReference type="ARBA" id="ARBA00022737"/>
    </source>
</evidence>
<evidence type="ECO:0000313" key="5">
    <source>
        <dbReference type="EMBL" id="KJU85619.1"/>
    </source>
</evidence>
<dbReference type="InterPro" id="IPR011042">
    <property type="entry name" value="6-blade_b-propeller_TolB-like"/>
</dbReference>
<dbReference type="InterPro" id="IPR028994">
    <property type="entry name" value="Integrin_alpha_N"/>
</dbReference>
<dbReference type="InterPro" id="IPR013783">
    <property type="entry name" value="Ig-like_fold"/>
</dbReference>
<dbReference type="PANTHER" id="PTHR46580">
    <property type="entry name" value="SENSOR KINASE-RELATED"/>
    <property type="match status" value="1"/>
</dbReference>
<dbReference type="Pfam" id="PF01436">
    <property type="entry name" value="NHL"/>
    <property type="match status" value="2"/>
</dbReference>
<dbReference type="InterPro" id="IPR044060">
    <property type="entry name" value="Bacterial_rp_domain"/>
</dbReference>
<dbReference type="PANTHER" id="PTHR46580:SF2">
    <property type="entry name" value="MAM DOMAIN-CONTAINING PROTEIN"/>
    <property type="match status" value="1"/>
</dbReference>
<evidence type="ECO:0000256" key="1">
    <source>
        <dbReference type="ARBA" id="ARBA00022729"/>
    </source>
</evidence>
<accession>A0A0F3GUG2</accession>
<dbReference type="InterPro" id="IPR013517">
    <property type="entry name" value="FG-GAP"/>
</dbReference>
<dbReference type="Pfam" id="PF18998">
    <property type="entry name" value="Flg_new_2"/>
    <property type="match status" value="2"/>
</dbReference>
<dbReference type="PROSITE" id="PS50853">
    <property type="entry name" value="FN3"/>
    <property type="match status" value="4"/>
</dbReference>
<proteinExistence type="predicted"/>
<feature type="domain" description="Fibronectin type-III" evidence="4">
    <location>
        <begin position="774"/>
        <end position="863"/>
    </location>
</feature>
<feature type="domain" description="Fibronectin type-III" evidence="4">
    <location>
        <begin position="680"/>
        <end position="773"/>
    </location>
</feature>
<dbReference type="SMART" id="SM00060">
    <property type="entry name" value="FN3"/>
    <property type="match status" value="6"/>
</dbReference>
<evidence type="ECO:0000256" key="3">
    <source>
        <dbReference type="PROSITE-ProRule" id="PRU00504"/>
    </source>
</evidence>
<protein>
    <submittedName>
        <fullName evidence="5">NHL repeat containing protein</fullName>
    </submittedName>
</protein>
<keyword evidence="1" id="KW-0732">Signal</keyword>
<dbReference type="Pfam" id="PF13517">
    <property type="entry name" value="FG-GAP_3"/>
    <property type="match status" value="2"/>
</dbReference>
<dbReference type="SUPFAM" id="SSF69318">
    <property type="entry name" value="Integrin alpha N-terminal domain"/>
    <property type="match status" value="1"/>
</dbReference>
<keyword evidence="2" id="KW-0677">Repeat</keyword>
<sequence>MSAAKRVIAMFTANEIKQYTLSVIQKNINPDSTKVGTIISNKGSINCGDSGDGCTSTYNAGTVVTLTAIDGTDSTFAGWTGCSLVIGNKCTVTMNKDISSVTATFKDDPLKMFLLTMTKTGSGIGVVTISDGTLLDWNGMVGNRKYNIGTTLTLTATATNKSTFAGWSGCDSISDNQCTITFDDNKSVTATFNGEPETYTQVKSFGNTGIGSGQFKSAGRMAIINQVVQNPIMTRQVMTRQGQALSNILLVLDDTLNQIKLFDIKTKMAITPDAGKWGSDNLSKPSGIGVDPSGYVYVSDTGNNRIQKLDSSGNSISKWGGPGSADGEFNSPMGLAVDQRGNVYVSDKGNHRIQKFDSNGKFQTSWSGNGKDTDTKDDTAFAPDAITVDKNGDVYVVDTRSNNIVKYDTEGKLLNQWQTNTLSKFNAITVDNQGDVWAADAQSSTLQKFDKSGQRYKPIELEKTNTLRGLAVDASGNLYLSQRTEDEKHVAVFSKVGETKPLAVTNLTVKRAETGLSLGWNAVSDTTNYKVYYSKTPVSTVDLSSDVLAEPTGAKYDHTTEIANRTDYYYRVRGCNNVGCGAFSNTATYITTPPADLKVESVTGGLRLTWKAVSGAESYKVYFSTTTQVNDSTAVLAEPTDVTYDHTIDVVSGKNYYYSVRACNSAGCGALSETVAYTIKPLAVTGLTVSQVTGGLGLTWDAVSGAESYKVYFSTTTPVNDSTTVLAEPTGATYDHTTAVVSGTNYYYRVRACNSAGCGDLSETVAYVTSPSVVTGLKVTQVTDGLRLVWDAGNNATKYEVYFSKTTPVDVSVKALAESTVATYDHKTEVTNGTNYYYRIRACNSVGCGEFSDTAAYITTPPVVTGLQVSQVTGGLRLTWDAGNNAVSYKVYHGTTSTVNESSELLAEPTGATYDHAGIVTGTHYYSVRACNSGGCGALSDTVAYTVKPLAVTGIKITPITGGLRLVWNAVSDAVSYKVYFGTTTPVDDSSSVLAEPTDATYDHMTAISSVTNYYYRVRACNSGGCGGLSDTAAYTPPSGLKVRRTIKTADLNGDGKSDVVWQNIKNGDVAAWLMDGLNITGGNYVDKGKGIPKDWQMIAKGDLNGDGNSDIVWQNSTTGDVAAWLMNGFTITSGDYLAKGIPSDWQMIAIGDLNGDGKSDLVWQNSTTSDVAAWLMNGFTITKGDYLVKAISSAWQMIAIGDLNGDGKSDLVWQNSTTGDVVAWLMDGLTTTKGDYLARGIHSDWQMVAIGDLNGDGKSDLVWQNTTTGDVVAWLMDGFTTTKGDYLARGISGEWQVIAIGDLNGDKKSDLVWQNINSGDIAAWLMDGLTITKGDYLAKGIPGHWQVK</sequence>
<keyword evidence="6" id="KW-1185">Reference proteome</keyword>
<dbReference type="SUPFAM" id="SSF49265">
    <property type="entry name" value="Fibronectin type III"/>
    <property type="match status" value="3"/>
</dbReference>
<reference evidence="5 6" key="1">
    <citation type="submission" date="2015-02" db="EMBL/GenBank/DDBJ databases">
        <title>Single-cell genomics of uncultivated deep-branching MTB reveals a conserved set of magnetosome genes.</title>
        <authorList>
            <person name="Kolinko S."/>
            <person name="Richter M."/>
            <person name="Glockner F.O."/>
            <person name="Brachmann A."/>
            <person name="Schuler D."/>
        </authorList>
    </citation>
    <scope>NUCLEOTIDE SEQUENCE [LARGE SCALE GENOMIC DNA]</scope>
    <source>
        <strain evidence="5">TM-1</strain>
    </source>
</reference>
<dbReference type="InterPro" id="IPR001258">
    <property type="entry name" value="NHL_repeat"/>
</dbReference>
<dbReference type="EMBL" id="LACI01000943">
    <property type="protein sequence ID" value="KJU85619.1"/>
    <property type="molecule type" value="Genomic_DNA"/>
</dbReference>
<evidence type="ECO:0000313" key="6">
    <source>
        <dbReference type="Proteomes" id="UP000033423"/>
    </source>
</evidence>
<evidence type="ECO:0000259" key="4">
    <source>
        <dbReference type="PROSITE" id="PS50853"/>
    </source>
</evidence>
<dbReference type="Gene3D" id="2.130.10.130">
    <property type="entry name" value="Integrin alpha, N-terminal"/>
    <property type="match status" value="1"/>
</dbReference>